<evidence type="ECO:0000313" key="1">
    <source>
        <dbReference type="EMBL" id="HEU97942.1"/>
    </source>
</evidence>
<dbReference type="Proteomes" id="UP000885664">
    <property type="component" value="Unassembled WGS sequence"/>
</dbReference>
<name>A0A7C2UJQ4_9CREN</name>
<dbReference type="EMBL" id="DSFE01000081">
    <property type="protein sequence ID" value="HEU97942.1"/>
    <property type="molecule type" value="Genomic_DNA"/>
</dbReference>
<comment type="caution">
    <text evidence="1">The sequence shown here is derived from an EMBL/GenBank/DDBJ whole genome shotgun (WGS) entry which is preliminary data.</text>
</comment>
<organism evidence="1">
    <name type="scientific">Fervidicoccus fontis</name>
    <dbReference type="NCBI Taxonomy" id="683846"/>
    <lineage>
        <taxon>Archaea</taxon>
        <taxon>Thermoproteota</taxon>
        <taxon>Thermoprotei</taxon>
        <taxon>Fervidicoccales</taxon>
        <taxon>Fervidicoccaceae</taxon>
        <taxon>Fervidicoccus</taxon>
    </lineage>
</organism>
<sequence>MEKEDKFVEKGTVGKIPEVHFKGVNEDEVFQVLMVGMAESADRLRVIATRSAWLLIESTLSSISCLIKEIEKLSLDQLRLWAFPKKDTGVLILFSFRSDPKNRAEKIAQLISNNCGVQKALFEISSDFEAYRHMIFNSLAGFPITIKFLRGKERKIDELIISESEMQKGYKTMEDLLLRIEESGLVRVISLDSLLLNGEPIGFHAKIYVHPQLNREDFDPIASRFFEAINSYLKKKYSVELKDKKVFSESG</sequence>
<protein>
    <submittedName>
        <fullName evidence="1">Uncharacterized protein</fullName>
    </submittedName>
</protein>
<gene>
    <name evidence="1" type="ORF">ENO36_03705</name>
</gene>
<feature type="non-terminal residue" evidence="1">
    <location>
        <position position="251"/>
    </location>
</feature>
<dbReference type="AlphaFoldDB" id="A0A7C2UJQ4"/>
<accession>A0A7C2UJQ4</accession>
<reference evidence="1" key="1">
    <citation type="journal article" date="2020" name="mSystems">
        <title>Genome- and Community-Level Interaction Insights into Carbon Utilization and Element Cycling Functions of Hydrothermarchaeota in Hydrothermal Sediment.</title>
        <authorList>
            <person name="Zhou Z."/>
            <person name="Liu Y."/>
            <person name="Xu W."/>
            <person name="Pan J."/>
            <person name="Luo Z.H."/>
            <person name="Li M."/>
        </authorList>
    </citation>
    <scope>NUCLEOTIDE SEQUENCE [LARGE SCALE GENOMIC DNA]</scope>
    <source>
        <strain evidence="1">SpSt-1259</strain>
    </source>
</reference>
<proteinExistence type="predicted"/>